<sequence length="51" mass="5681">MAVHDDLTINSSKFGPAAIPPEANVFNENLMTLMAQFPKWFEARQSIAKCV</sequence>
<organism evidence="1 2">
    <name type="scientific">Lasallia pustulata</name>
    <dbReference type="NCBI Taxonomy" id="136370"/>
    <lineage>
        <taxon>Eukaryota</taxon>
        <taxon>Fungi</taxon>
        <taxon>Dikarya</taxon>
        <taxon>Ascomycota</taxon>
        <taxon>Pezizomycotina</taxon>
        <taxon>Lecanoromycetes</taxon>
        <taxon>OSLEUM clade</taxon>
        <taxon>Umbilicariomycetidae</taxon>
        <taxon>Umbilicariales</taxon>
        <taxon>Umbilicariaceae</taxon>
        <taxon>Lasallia</taxon>
    </lineage>
</organism>
<proteinExistence type="predicted"/>
<dbReference type="Proteomes" id="UP000192927">
    <property type="component" value="Unassembled WGS sequence"/>
</dbReference>
<evidence type="ECO:0000313" key="1">
    <source>
        <dbReference type="EMBL" id="SLM37825.1"/>
    </source>
</evidence>
<evidence type="ECO:0000313" key="2">
    <source>
        <dbReference type="Proteomes" id="UP000192927"/>
    </source>
</evidence>
<protein>
    <submittedName>
        <fullName evidence="1">Uncharacterized protein</fullName>
    </submittedName>
</protein>
<dbReference type="AlphaFoldDB" id="A0A1W5D441"/>
<dbReference type="EMBL" id="FWEW01001929">
    <property type="protein sequence ID" value="SLM37825.1"/>
    <property type="molecule type" value="Genomic_DNA"/>
</dbReference>
<reference evidence="2" key="1">
    <citation type="submission" date="2017-03" db="EMBL/GenBank/DDBJ databases">
        <authorList>
            <person name="Sharma R."/>
            <person name="Thines M."/>
        </authorList>
    </citation>
    <scope>NUCLEOTIDE SEQUENCE [LARGE SCALE GENOMIC DNA]</scope>
</reference>
<accession>A0A1W5D441</accession>
<keyword evidence="2" id="KW-1185">Reference proteome</keyword>
<name>A0A1W5D441_9LECA</name>